<sequence length="306" mass="34956">MNNSIWSATDIRLDADFTLTKADTHKFAVHFATYRENIWFRQTWDERLAAIGDDAPCYWIRQNNQRVGGVCLKPNALWAFFVEPPFVDVYLILKRLKAFLLSVSDSSKPIEAYGILPYQSEHFLRLGFRPTETRRVMIRPTEAFSSATLRGFSVERPAPHMCEEIAELLHHAYSGLDGIGAASVNTIEEKRKDVAYYFANNLSDTLLNAASVVYDSTRRKMISACLISLWEGLPLVYEIVVLPEYRRKQMATTLLKKALTSLERHYDVMRLFVTQGNAAESVYYHLGFLPGTEQTTFALHTTLNEP</sequence>
<dbReference type="InterPro" id="IPR000182">
    <property type="entry name" value="GNAT_dom"/>
</dbReference>
<evidence type="ECO:0000259" key="1">
    <source>
        <dbReference type="PROSITE" id="PS51186"/>
    </source>
</evidence>
<dbReference type="Proteomes" id="UP001597079">
    <property type="component" value="Unassembled WGS sequence"/>
</dbReference>
<dbReference type="EMBL" id="JBHUCX010000028">
    <property type="protein sequence ID" value="MFD1675251.1"/>
    <property type="molecule type" value="Genomic_DNA"/>
</dbReference>
<dbReference type="RefSeq" id="WP_377943127.1">
    <property type="nucleotide sequence ID" value="NZ_JBHUCX010000028.1"/>
</dbReference>
<dbReference type="PROSITE" id="PS51186">
    <property type="entry name" value="GNAT"/>
    <property type="match status" value="1"/>
</dbReference>
<dbReference type="Gene3D" id="3.40.630.30">
    <property type="match status" value="1"/>
</dbReference>
<reference evidence="3" key="1">
    <citation type="journal article" date="2019" name="Int. J. Syst. Evol. Microbiol.">
        <title>The Global Catalogue of Microorganisms (GCM) 10K type strain sequencing project: providing services to taxonomists for standard genome sequencing and annotation.</title>
        <authorList>
            <consortium name="The Broad Institute Genomics Platform"/>
            <consortium name="The Broad Institute Genome Sequencing Center for Infectious Disease"/>
            <person name="Wu L."/>
            <person name="Ma J."/>
        </authorList>
    </citation>
    <scope>NUCLEOTIDE SEQUENCE [LARGE SCALE GENOMIC DNA]</scope>
    <source>
        <strain evidence="3">CGMCC 1.12286</strain>
    </source>
</reference>
<comment type="caution">
    <text evidence="2">The sequence shown here is derived from an EMBL/GenBank/DDBJ whole genome shotgun (WGS) entry which is preliminary data.</text>
</comment>
<proteinExistence type="predicted"/>
<dbReference type="GO" id="GO:0016746">
    <property type="term" value="F:acyltransferase activity"/>
    <property type="evidence" value="ECO:0007669"/>
    <property type="project" value="UniProtKB-KW"/>
</dbReference>
<organism evidence="2 3">
    <name type="scientific">Alicyclobacillus fodiniaquatilis</name>
    <dbReference type="NCBI Taxonomy" id="1661150"/>
    <lineage>
        <taxon>Bacteria</taxon>
        <taxon>Bacillati</taxon>
        <taxon>Bacillota</taxon>
        <taxon>Bacilli</taxon>
        <taxon>Bacillales</taxon>
        <taxon>Alicyclobacillaceae</taxon>
        <taxon>Alicyclobacillus</taxon>
    </lineage>
</organism>
<dbReference type="EC" id="2.3.1.-" evidence="2"/>
<keyword evidence="3" id="KW-1185">Reference proteome</keyword>
<protein>
    <submittedName>
        <fullName evidence="2">GNAT family N-acetyltransferase</fullName>
        <ecNumber evidence="2">2.3.1.-</ecNumber>
    </submittedName>
</protein>
<keyword evidence="2" id="KW-0012">Acyltransferase</keyword>
<feature type="domain" description="N-acetyltransferase" evidence="1">
    <location>
        <begin position="136"/>
        <end position="306"/>
    </location>
</feature>
<gene>
    <name evidence="2" type="ORF">ACFSB2_11150</name>
</gene>
<evidence type="ECO:0000313" key="3">
    <source>
        <dbReference type="Proteomes" id="UP001597079"/>
    </source>
</evidence>
<name>A0ABW4JFS5_9BACL</name>
<dbReference type="InterPro" id="IPR016181">
    <property type="entry name" value="Acyl_CoA_acyltransferase"/>
</dbReference>
<accession>A0ABW4JFS5</accession>
<dbReference type="SUPFAM" id="SSF55729">
    <property type="entry name" value="Acyl-CoA N-acyltransferases (Nat)"/>
    <property type="match status" value="1"/>
</dbReference>
<dbReference type="Pfam" id="PF13673">
    <property type="entry name" value="Acetyltransf_10"/>
    <property type="match status" value="1"/>
</dbReference>
<evidence type="ECO:0000313" key="2">
    <source>
        <dbReference type="EMBL" id="MFD1675251.1"/>
    </source>
</evidence>
<keyword evidence="2" id="KW-0808">Transferase</keyword>